<accession>A0ABW8GNZ5</accession>
<organism evidence="3 4">
    <name type="scientific">Methylobacillus methanolivorans</name>
    <dbReference type="NCBI Taxonomy" id="1848927"/>
    <lineage>
        <taxon>Bacteria</taxon>
        <taxon>Pseudomonadati</taxon>
        <taxon>Pseudomonadota</taxon>
        <taxon>Betaproteobacteria</taxon>
        <taxon>Nitrosomonadales</taxon>
        <taxon>Methylophilaceae</taxon>
        <taxon>Methylobacillus</taxon>
    </lineage>
</organism>
<evidence type="ECO:0008006" key="5">
    <source>
        <dbReference type="Google" id="ProtNLM"/>
    </source>
</evidence>
<feature type="region of interest" description="Disordered" evidence="1">
    <location>
        <begin position="32"/>
        <end position="93"/>
    </location>
</feature>
<sequence>MLSLIPYTRWLALFLLALMALPVMAADKDKAAKQQERRMRQMMQQVQAEKEQLQTQFEQEKATLKQEAEAEQAKSNELKSSVASANRRNSQLTSELETLRKEKADAQSHNQALQAKLEDMQQQLANAQDMIRKGEAERSNMQGVIVKKQQQLNASREKNDKLYDFGLQLIKIYEKPSLYQKVMRDEPFTQLKRVEIENILQDYKDKIDEAKLGKTDLAP</sequence>
<keyword evidence="2" id="KW-0732">Signal</keyword>
<comment type="caution">
    <text evidence="3">The sequence shown here is derived from an EMBL/GenBank/DDBJ whole genome shotgun (WGS) entry which is preliminary data.</text>
</comment>
<reference evidence="3 4" key="1">
    <citation type="submission" date="2024-11" db="EMBL/GenBank/DDBJ databases">
        <authorList>
            <person name="Kaparullina E.N."/>
            <person name="Delegan Y.A."/>
            <person name="Doronina N.V."/>
        </authorList>
    </citation>
    <scope>NUCLEOTIDE SEQUENCE [LARGE SCALE GENOMIC DNA]</scope>
    <source>
        <strain evidence="3 4">7sh_L</strain>
    </source>
</reference>
<protein>
    <recommendedName>
        <fullName evidence="5">Peptidase M23</fullName>
    </recommendedName>
</protein>
<dbReference type="EMBL" id="JBIWXY010000002">
    <property type="protein sequence ID" value="MFJ5446902.1"/>
    <property type="molecule type" value="Genomic_DNA"/>
</dbReference>
<feature type="compositionally biased region" description="Polar residues" evidence="1">
    <location>
        <begin position="78"/>
        <end position="93"/>
    </location>
</feature>
<keyword evidence="4" id="KW-1185">Reference proteome</keyword>
<evidence type="ECO:0000313" key="3">
    <source>
        <dbReference type="EMBL" id="MFJ5446902.1"/>
    </source>
</evidence>
<feature type="signal peptide" evidence="2">
    <location>
        <begin position="1"/>
        <end position="25"/>
    </location>
</feature>
<evidence type="ECO:0000313" key="4">
    <source>
        <dbReference type="Proteomes" id="UP001617669"/>
    </source>
</evidence>
<evidence type="ECO:0000256" key="1">
    <source>
        <dbReference type="SAM" id="MobiDB-lite"/>
    </source>
</evidence>
<evidence type="ECO:0000256" key="2">
    <source>
        <dbReference type="SAM" id="SignalP"/>
    </source>
</evidence>
<gene>
    <name evidence="3" type="ORF">ACIKP9_11730</name>
</gene>
<dbReference type="Proteomes" id="UP001617669">
    <property type="component" value="Unassembled WGS sequence"/>
</dbReference>
<name>A0ABW8GNZ5_9PROT</name>
<proteinExistence type="predicted"/>
<feature type="compositionally biased region" description="Basic and acidic residues" evidence="1">
    <location>
        <begin position="48"/>
        <end position="77"/>
    </location>
</feature>
<feature type="chain" id="PRO_5047149590" description="Peptidase M23" evidence="2">
    <location>
        <begin position="26"/>
        <end position="219"/>
    </location>
</feature>
<dbReference type="RefSeq" id="WP_400883039.1">
    <property type="nucleotide sequence ID" value="NZ_JBIWXY010000002.1"/>
</dbReference>